<evidence type="ECO:0000259" key="6">
    <source>
        <dbReference type="PROSITE" id="PS50850"/>
    </source>
</evidence>
<dbReference type="GO" id="GO:0015867">
    <property type="term" value="P:ATP transport"/>
    <property type="evidence" value="ECO:0007669"/>
    <property type="project" value="TreeGrafter"/>
</dbReference>
<feature type="transmembrane region" description="Helical" evidence="5">
    <location>
        <begin position="208"/>
        <end position="232"/>
    </location>
</feature>
<gene>
    <name evidence="7" type="ORF">OESDEN_04049</name>
</gene>
<evidence type="ECO:0000256" key="1">
    <source>
        <dbReference type="ARBA" id="ARBA00004141"/>
    </source>
</evidence>
<dbReference type="Pfam" id="PF07690">
    <property type="entry name" value="MFS_1"/>
    <property type="match status" value="1"/>
</dbReference>
<evidence type="ECO:0000313" key="7">
    <source>
        <dbReference type="EMBL" id="KHJ95998.1"/>
    </source>
</evidence>
<dbReference type="Proteomes" id="UP000053660">
    <property type="component" value="Unassembled WGS sequence"/>
</dbReference>
<protein>
    <submittedName>
        <fullName evidence="7">Transporter, major facilitator family protein</fullName>
    </submittedName>
</protein>
<dbReference type="PROSITE" id="PS50850">
    <property type="entry name" value="MFS"/>
    <property type="match status" value="1"/>
</dbReference>
<feature type="transmembrane region" description="Helical" evidence="5">
    <location>
        <begin position="24"/>
        <end position="51"/>
    </location>
</feature>
<dbReference type="PANTHER" id="PTHR11662:SF279">
    <property type="entry name" value="VOLTAGE-GATED PURINE NUCLEOTIDE UNIPORTER SLC17A9"/>
    <property type="match status" value="1"/>
</dbReference>
<evidence type="ECO:0000256" key="3">
    <source>
        <dbReference type="ARBA" id="ARBA00022989"/>
    </source>
</evidence>
<feature type="transmembrane region" description="Helical" evidence="5">
    <location>
        <begin position="120"/>
        <end position="147"/>
    </location>
</feature>
<dbReference type="PANTHER" id="PTHR11662">
    <property type="entry name" value="SOLUTE CARRIER FAMILY 17"/>
    <property type="match status" value="1"/>
</dbReference>
<dbReference type="GO" id="GO:0022857">
    <property type="term" value="F:transmembrane transporter activity"/>
    <property type="evidence" value="ECO:0007669"/>
    <property type="project" value="InterPro"/>
</dbReference>
<name>A0A0B1TEL2_OESDE</name>
<feature type="domain" description="Major facilitator superfamily (MFS) profile" evidence="6">
    <location>
        <begin position="121"/>
        <end position="564"/>
    </location>
</feature>
<dbReference type="GO" id="GO:0016020">
    <property type="term" value="C:membrane"/>
    <property type="evidence" value="ECO:0007669"/>
    <property type="project" value="UniProtKB-SubCell"/>
</dbReference>
<evidence type="ECO:0000256" key="4">
    <source>
        <dbReference type="ARBA" id="ARBA00023136"/>
    </source>
</evidence>
<keyword evidence="3 5" id="KW-1133">Transmembrane helix</keyword>
<keyword evidence="2 5" id="KW-0812">Transmembrane</keyword>
<feature type="transmembrane region" description="Helical" evidence="5">
    <location>
        <begin position="159"/>
        <end position="179"/>
    </location>
</feature>
<accession>A0A0B1TEL2</accession>
<dbReference type="InterPro" id="IPR050382">
    <property type="entry name" value="MFS_Na/Anion_cotransporter"/>
</dbReference>
<evidence type="ECO:0000256" key="5">
    <source>
        <dbReference type="SAM" id="Phobius"/>
    </source>
</evidence>
<dbReference type="InterPro" id="IPR020846">
    <property type="entry name" value="MFS_dom"/>
</dbReference>
<keyword evidence="4 5" id="KW-0472">Membrane</keyword>
<feature type="transmembrane region" description="Helical" evidence="5">
    <location>
        <begin position="281"/>
        <end position="303"/>
    </location>
</feature>
<dbReference type="SUPFAM" id="SSF103473">
    <property type="entry name" value="MFS general substrate transporter"/>
    <property type="match status" value="2"/>
</dbReference>
<feature type="transmembrane region" description="Helical" evidence="5">
    <location>
        <begin position="388"/>
        <end position="409"/>
    </location>
</feature>
<dbReference type="AlphaFoldDB" id="A0A0B1TEL2"/>
<proteinExistence type="predicted"/>
<evidence type="ECO:0000256" key="2">
    <source>
        <dbReference type="ARBA" id="ARBA00022692"/>
    </source>
</evidence>
<reference evidence="7 8" key="1">
    <citation type="submission" date="2014-03" db="EMBL/GenBank/DDBJ databases">
        <title>Draft genome of the hookworm Oesophagostomum dentatum.</title>
        <authorList>
            <person name="Mitreva M."/>
        </authorList>
    </citation>
    <scope>NUCLEOTIDE SEQUENCE [LARGE SCALE GENOMIC DNA]</scope>
    <source>
        <strain evidence="7 8">OD-Hann</strain>
    </source>
</reference>
<sequence length="564" mass="61465">MLKRPGEYDEPYAKRLWSKTETRIWTVTLFTGTSVLYASRVALPICAAAVAKEFSWNKTDSGTVLSCFFWGYALTQLVAGGFADAFGGENVLPISSLVKIDPVNALRTGYAKATGTETRIWTVTLFTGTSVLYASRVALPICAAAVAKEFSWNKTDSGTVLSCFFWGYALTQLVAGGFADAFGGENVLPISSLVWIALTFFTPQLFDFAYWSGFPLLILLLTRIITGIGQAFHIPSMASMVSRHLTAADKGRVFGIVLAGSHCGTVLAGSFGSLIVDLYGWRALFQFVGVLSLLWYWCFHLVLSRLSPRQQTLESENLIKKDLPEQNGHVAKPGVTIVSSAVPWRALFRHPAFWAAAVAQYTGGNAYFTMFNWLPSYFHETFPKAKGIVYNVVPNVAIVITSMLAPFLATRLLNSGKSMTVTRKIMEGASLLGVAGCLLVVPGTSSFATALLVFTVAMACRGLHHGGVSVNPHDFAPHHTGAVFGSYLSPYVAYCRLPLLNFVPFDPDDALLVKNKKIYGLSDSLNLFRRMCSLSCPPPSFDLPTAVPCRLIWVVPTYKKLSAP</sequence>
<dbReference type="FunFam" id="1.20.1250.20:FF:000059">
    <property type="entry name" value="Solute carrier family 17 member 9"/>
    <property type="match status" value="1"/>
</dbReference>
<feature type="transmembrane region" description="Helical" evidence="5">
    <location>
        <begin position="429"/>
        <end position="454"/>
    </location>
</feature>
<evidence type="ECO:0000313" key="8">
    <source>
        <dbReference type="Proteomes" id="UP000053660"/>
    </source>
</evidence>
<dbReference type="EMBL" id="KN549789">
    <property type="protein sequence ID" value="KHJ95998.1"/>
    <property type="molecule type" value="Genomic_DNA"/>
</dbReference>
<organism evidence="7 8">
    <name type="scientific">Oesophagostomum dentatum</name>
    <name type="common">Nodular worm</name>
    <dbReference type="NCBI Taxonomy" id="61180"/>
    <lineage>
        <taxon>Eukaryota</taxon>
        <taxon>Metazoa</taxon>
        <taxon>Ecdysozoa</taxon>
        <taxon>Nematoda</taxon>
        <taxon>Chromadorea</taxon>
        <taxon>Rhabditida</taxon>
        <taxon>Rhabditina</taxon>
        <taxon>Rhabditomorpha</taxon>
        <taxon>Strongyloidea</taxon>
        <taxon>Strongylidae</taxon>
        <taxon>Oesophagostomum</taxon>
    </lineage>
</organism>
<keyword evidence="8" id="KW-1185">Reference proteome</keyword>
<dbReference type="OrthoDB" id="2985014at2759"/>
<feature type="transmembrane region" description="Helical" evidence="5">
    <location>
        <begin position="63"/>
        <end position="83"/>
    </location>
</feature>
<comment type="subcellular location">
    <subcellularLocation>
        <location evidence="1">Membrane</location>
        <topology evidence="1">Multi-pass membrane protein</topology>
    </subcellularLocation>
</comment>
<feature type="transmembrane region" description="Helical" evidence="5">
    <location>
        <begin position="253"/>
        <end position="275"/>
    </location>
</feature>
<dbReference type="InterPro" id="IPR011701">
    <property type="entry name" value="MFS"/>
</dbReference>
<dbReference type="Gene3D" id="1.20.1250.20">
    <property type="entry name" value="MFS general substrate transporter like domains"/>
    <property type="match status" value="3"/>
</dbReference>
<dbReference type="InterPro" id="IPR036259">
    <property type="entry name" value="MFS_trans_sf"/>
</dbReference>